<keyword evidence="12" id="KW-1133">Transmembrane helix</keyword>
<comment type="caution">
    <text evidence="15">The sequence shown here is derived from an EMBL/GenBank/DDBJ whole genome shotgun (WGS) entry which is preliminary data.</text>
</comment>
<evidence type="ECO:0000259" key="14">
    <source>
        <dbReference type="PROSITE" id="PS50885"/>
    </source>
</evidence>
<organism evidence="15 16">
    <name type="scientific">Paenibacillus enshidis</name>
    <dbReference type="NCBI Taxonomy" id="1458439"/>
    <lineage>
        <taxon>Bacteria</taxon>
        <taxon>Bacillati</taxon>
        <taxon>Bacillota</taxon>
        <taxon>Bacilli</taxon>
        <taxon>Bacillales</taxon>
        <taxon>Paenibacillaceae</taxon>
        <taxon>Paenibacillus</taxon>
    </lineage>
</organism>
<dbReference type="SUPFAM" id="SSF55874">
    <property type="entry name" value="ATPase domain of HSP90 chaperone/DNA topoisomerase II/histidine kinase"/>
    <property type="match status" value="1"/>
</dbReference>
<accession>A0ABV5AYY0</accession>
<dbReference type="InterPro" id="IPR004358">
    <property type="entry name" value="Sig_transdc_His_kin-like_C"/>
</dbReference>
<keyword evidence="11 12" id="KW-0472">Membrane</keyword>
<dbReference type="SUPFAM" id="SSF47384">
    <property type="entry name" value="Homodimeric domain of signal transducing histidine kinase"/>
    <property type="match status" value="1"/>
</dbReference>
<comment type="subcellular location">
    <subcellularLocation>
        <location evidence="2">Cell membrane</location>
        <topology evidence="2">Multi-pass membrane protein</topology>
    </subcellularLocation>
</comment>
<dbReference type="InterPro" id="IPR003594">
    <property type="entry name" value="HATPase_dom"/>
</dbReference>
<gene>
    <name evidence="15" type="ORF">ACE41H_21980</name>
</gene>
<name>A0ABV5AYY0_9BACL</name>
<dbReference type="PROSITE" id="PS50885">
    <property type="entry name" value="HAMP"/>
    <property type="match status" value="1"/>
</dbReference>
<dbReference type="SMART" id="SM00387">
    <property type="entry name" value="HATPase_c"/>
    <property type="match status" value="1"/>
</dbReference>
<dbReference type="SUPFAM" id="SSF158472">
    <property type="entry name" value="HAMP domain-like"/>
    <property type="match status" value="1"/>
</dbReference>
<keyword evidence="5" id="KW-0597">Phosphoprotein</keyword>
<evidence type="ECO:0000256" key="10">
    <source>
        <dbReference type="ARBA" id="ARBA00023012"/>
    </source>
</evidence>
<dbReference type="SMART" id="SM00388">
    <property type="entry name" value="HisKA"/>
    <property type="match status" value="1"/>
</dbReference>
<feature type="transmembrane region" description="Helical" evidence="12">
    <location>
        <begin position="60"/>
        <end position="84"/>
    </location>
</feature>
<dbReference type="Pfam" id="PF00672">
    <property type="entry name" value="HAMP"/>
    <property type="match status" value="1"/>
</dbReference>
<proteinExistence type="predicted"/>
<comment type="catalytic activity">
    <reaction evidence="1">
        <text>ATP + protein L-histidine = ADP + protein N-phospho-L-histidine.</text>
        <dbReference type="EC" id="2.7.13.3"/>
    </reaction>
</comment>
<keyword evidence="8 15" id="KW-0418">Kinase</keyword>
<dbReference type="GO" id="GO:0016301">
    <property type="term" value="F:kinase activity"/>
    <property type="evidence" value="ECO:0007669"/>
    <property type="project" value="UniProtKB-KW"/>
</dbReference>
<evidence type="ECO:0000256" key="1">
    <source>
        <dbReference type="ARBA" id="ARBA00000085"/>
    </source>
</evidence>
<dbReference type="Gene3D" id="3.30.565.10">
    <property type="entry name" value="Histidine kinase-like ATPase, C-terminal domain"/>
    <property type="match status" value="1"/>
</dbReference>
<keyword evidence="12" id="KW-0812">Transmembrane</keyword>
<evidence type="ECO:0000256" key="7">
    <source>
        <dbReference type="ARBA" id="ARBA00022741"/>
    </source>
</evidence>
<dbReference type="SMART" id="SM00304">
    <property type="entry name" value="HAMP"/>
    <property type="match status" value="1"/>
</dbReference>
<dbReference type="PROSITE" id="PS50109">
    <property type="entry name" value="HIS_KIN"/>
    <property type="match status" value="1"/>
</dbReference>
<evidence type="ECO:0000259" key="13">
    <source>
        <dbReference type="PROSITE" id="PS50109"/>
    </source>
</evidence>
<dbReference type="CDD" id="cd06225">
    <property type="entry name" value="HAMP"/>
    <property type="match status" value="1"/>
</dbReference>
<evidence type="ECO:0000256" key="6">
    <source>
        <dbReference type="ARBA" id="ARBA00022679"/>
    </source>
</evidence>
<dbReference type="CDD" id="cd00075">
    <property type="entry name" value="HATPase"/>
    <property type="match status" value="1"/>
</dbReference>
<evidence type="ECO:0000256" key="11">
    <source>
        <dbReference type="ARBA" id="ARBA00023136"/>
    </source>
</evidence>
<keyword evidence="10" id="KW-0902">Two-component regulatory system</keyword>
<reference evidence="15 16" key="1">
    <citation type="submission" date="2024-09" db="EMBL/GenBank/DDBJ databases">
        <title>Paenibacillus zeirhizospherea sp. nov., isolated from surface of the maize (Zea mays) roots in a horticulture field, Hungary.</title>
        <authorList>
            <person name="Marton D."/>
            <person name="Farkas M."/>
            <person name="Bedics A."/>
            <person name="Toth E."/>
            <person name="Tancsics A."/>
            <person name="Boka K."/>
            <person name="Maroti G."/>
            <person name="Kriszt B."/>
            <person name="Cserhati M."/>
        </authorList>
    </citation>
    <scope>NUCLEOTIDE SEQUENCE [LARGE SCALE GENOMIC DNA]</scope>
    <source>
        <strain evidence="15 16">KCTC 33519</strain>
    </source>
</reference>
<keyword evidence="7" id="KW-0547">Nucleotide-binding</keyword>
<dbReference type="Gene3D" id="1.10.287.130">
    <property type="match status" value="1"/>
</dbReference>
<keyword evidence="4" id="KW-1003">Cell membrane</keyword>
<dbReference type="EC" id="2.7.13.3" evidence="3"/>
<dbReference type="Pfam" id="PF00512">
    <property type="entry name" value="HisKA"/>
    <property type="match status" value="1"/>
</dbReference>
<dbReference type="PANTHER" id="PTHR45453">
    <property type="entry name" value="PHOSPHATE REGULON SENSOR PROTEIN PHOR"/>
    <property type="match status" value="1"/>
</dbReference>
<evidence type="ECO:0000256" key="4">
    <source>
        <dbReference type="ARBA" id="ARBA00022475"/>
    </source>
</evidence>
<keyword evidence="6" id="KW-0808">Transferase</keyword>
<dbReference type="InterPro" id="IPR005467">
    <property type="entry name" value="His_kinase_dom"/>
</dbReference>
<dbReference type="EMBL" id="JBHHMI010000031">
    <property type="protein sequence ID" value="MFB5269431.1"/>
    <property type="molecule type" value="Genomic_DNA"/>
</dbReference>
<dbReference type="InterPro" id="IPR036890">
    <property type="entry name" value="HATPase_C_sf"/>
</dbReference>
<evidence type="ECO:0000256" key="9">
    <source>
        <dbReference type="ARBA" id="ARBA00022840"/>
    </source>
</evidence>
<dbReference type="Gene3D" id="6.10.340.10">
    <property type="match status" value="1"/>
</dbReference>
<feature type="domain" description="HAMP" evidence="14">
    <location>
        <begin position="85"/>
        <end position="137"/>
    </location>
</feature>
<dbReference type="Proteomes" id="UP001580346">
    <property type="component" value="Unassembled WGS sequence"/>
</dbReference>
<evidence type="ECO:0000256" key="3">
    <source>
        <dbReference type="ARBA" id="ARBA00012438"/>
    </source>
</evidence>
<dbReference type="InterPro" id="IPR003660">
    <property type="entry name" value="HAMP_dom"/>
</dbReference>
<dbReference type="InterPro" id="IPR050351">
    <property type="entry name" value="BphY/WalK/GraS-like"/>
</dbReference>
<dbReference type="PANTHER" id="PTHR45453:SF1">
    <property type="entry name" value="PHOSPHATE REGULON SENSOR PROTEIN PHOR"/>
    <property type="match status" value="1"/>
</dbReference>
<dbReference type="CDD" id="cd00082">
    <property type="entry name" value="HisKA"/>
    <property type="match status" value="1"/>
</dbReference>
<evidence type="ECO:0000256" key="2">
    <source>
        <dbReference type="ARBA" id="ARBA00004651"/>
    </source>
</evidence>
<sequence>MFNRLYIRLAVTIVGMAAGIVAIFAVISMFAAHYHISMYMDQVSLAGKRLSPLMDHLESALLQSILLTGLFSLLLAFIIGVYFAKRISRPLVHMKQAAEWISRGSLDVRVNTEGRDEIAELGASLNRLSKQLQKQQSLRMSMSQDIAHELRTPLTTLKSHMRALQDGVWEPTPARIHSCLEEVERLIQLVSELEELNVMDSPEFQLSRKEESLRIVVGKAAALMEATFLEKGVRLRYEGISDVRLLMDVDRMKQILVNLLTNALHHTPAGGAVSVRERKEKGAVYLVISDTGSGISAEDLPYIFERFYRGDKSRNRQTGGSGMGLAIVKKLVEAHDGEVWAQSDNSGARFYIRLPM</sequence>
<evidence type="ECO:0000313" key="16">
    <source>
        <dbReference type="Proteomes" id="UP001580346"/>
    </source>
</evidence>
<feature type="domain" description="Histidine kinase" evidence="13">
    <location>
        <begin position="145"/>
        <end position="356"/>
    </location>
</feature>
<dbReference type="RefSeq" id="WP_375357703.1">
    <property type="nucleotide sequence ID" value="NZ_JBHHMI010000031.1"/>
</dbReference>
<dbReference type="Pfam" id="PF02518">
    <property type="entry name" value="HATPase_c"/>
    <property type="match status" value="1"/>
</dbReference>
<dbReference type="InterPro" id="IPR003661">
    <property type="entry name" value="HisK_dim/P_dom"/>
</dbReference>
<evidence type="ECO:0000256" key="8">
    <source>
        <dbReference type="ARBA" id="ARBA00022777"/>
    </source>
</evidence>
<feature type="transmembrane region" description="Helical" evidence="12">
    <location>
        <begin position="7"/>
        <end position="31"/>
    </location>
</feature>
<keyword evidence="16" id="KW-1185">Reference proteome</keyword>
<dbReference type="InterPro" id="IPR036097">
    <property type="entry name" value="HisK_dim/P_sf"/>
</dbReference>
<evidence type="ECO:0000256" key="5">
    <source>
        <dbReference type="ARBA" id="ARBA00022553"/>
    </source>
</evidence>
<protein>
    <recommendedName>
        <fullName evidence="3">histidine kinase</fullName>
        <ecNumber evidence="3">2.7.13.3</ecNumber>
    </recommendedName>
</protein>
<dbReference type="PRINTS" id="PR00344">
    <property type="entry name" value="BCTRLSENSOR"/>
</dbReference>
<keyword evidence="9" id="KW-0067">ATP-binding</keyword>
<evidence type="ECO:0000313" key="15">
    <source>
        <dbReference type="EMBL" id="MFB5269431.1"/>
    </source>
</evidence>
<evidence type="ECO:0000256" key="12">
    <source>
        <dbReference type="SAM" id="Phobius"/>
    </source>
</evidence>